<proteinExistence type="predicted"/>
<dbReference type="AlphaFoldDB" id="K0QZ81"/>
<dbReference type="EMBL" id="AGNL01049761">
    <property type="protein sequence ID" value="EJK44385.1"/>
    <property type="molecule type" value="Genomic_DNA"/>
</dbReference>
<gene>
    <name evidence="1" type="ORF">THAOC_37077</name>
</gene>
<reference evidence="1 2" key="1">
    <citation type="journal article" date="2012" name="Genome Biol.">
        <title>Genome and low-iron response of an oceanic diatom adapted to chronic iron limitation.</title>
        <authorList>
            <person name="Lommer M."/>
            <person name="Specht M."/>
            <person name="Roy A.S."/>
            <person name="Kraemer L."/>
            <person name="Andreson R."/>
            <person name="Gutowska M.A."/>
            <person name="Wolf J."/>
            <person name="Bergner S.V."/>
            <person name="Schilhabel M.B."/>
            <person name="Klostermeier U.C."/>
            <person name="Beiko R.G."/>
            <person name="Rosenstiel P."/>
            <person name="Hippler M."/>
            <person name="Laroche J."/>
        </authorList>
    </citation>
    <scope>NUCLEOTIDE SEQUENCE [LARGE SCALE GENOMIC DNA]</scope>
    <source>
        <strain evidence="1 2">CCMP1005</strain>
    </source>
</reference>
<evidence type="ECO:0000313" key="1">
    <source>
        <dbReference type="EMBL" id="EJK44385.1"/>
    </source>
</evidence>
<name>K0QZ81_THAOC</name>
<keyword evidence="2" id="KW-1185">Reference proteome</keyword>
<dbReference type="Proteomes" id="UP000266841">
    <property type="component" value="Unassembled WGS sequence"/>
</dbReference>
<protein>
    <submittedName>
        <fullName evidence="1">Uncharacterized protein</fullName>
    </submittedName>
</protein>
<organism evidence="1 2">
    <name type="scientific">Thalassiosira oceanica</name>
    <name type="common">Marine diatom</name>
    <dbReference type="NCBI Taxonomy" id="159749"/>
    <lineage>
        <taxon>Eukaryota</taxon>
        <taxon>Sar</taxon>
        <taxon>Stramenopiles</taxon>
        <taxon>Ochrophyta</taxon>
        <taxon>Bacillariophyta</taxon>
        <taxon>Coscinodiscophyceae</taxon>
        <taxon>Thalassiosirophycidae</taxon>
        <taxon>Thalassiosirales</taxon>
        <taxon>Thalassiosiraceae</taxon>
        <taxon>Thalassiosira</taxon>
    </lineage>
</organism>
<sequence>MFGLGNLDANWVGGFLIQRESGWPKTSGLGRMFKNSPTWPPPNYFGVATSFWWRERKKRRRRARLDRRPGSESGLLLGKFDGMEGVLKMVDESIYKPVFAWKNGATGVRSHDSGIQGYFLALPLVRLGPPMVGVAPPPEHQEAGAITYVSIKLIQWRPDPIRNGFVGFWICARPPFAKALQQPPEYYE</sequence>
<evidence type="ECO:0000313" key="2">
    <source>
        <dbReference type="Proteomes" id="UP000266841"/>
    </source>
</evidence>
<accession>K0QZ81</accession>
<comment type="caution">
    <text evidence="1">The sequence shown here is derived from an EMBL/GenBank/DDBJ whole genome shotgun (WGS) entry which is preliminary data.</text>
</comment>